<feature type="region of interest" description="Disordered" evidence="1">
    <location>
        <begin position="610"/>
        <end position="635"/>
    </location>
</feature>
<proteinExistence type="predicted"/>
<dbReference type="AlphaFoldDB" id="A0AAD9FT54"/>
<keyword evidence="3" id="KW-0732">Signal</keyword>
<dbReference type="Pfam" id="PF16862">
    <property type="entry name" value="Glyco_hydro_79C"/>
    <property type="match status" value="1"/>
</dbReference>
<organism evidence="5 6">
    <name type="scientific">Papiliotrema laurentii</name>
    <name type="common">Cryptococcus laurentii</name>
    <dbReference type="NCBI Taxonomy" id="5418"/>
    <lineage>
        <taxon>Eukaryota</taxon>
        <taxon>Fungi</taxon>
        <taxon>Dikarya</taxon>
        <taxon>Basidiomycota</taxon>
        <taxon>Agaricomycotina</taxon>
        <taxon>Tremellomycetes</taxon>
        <taxon>Tremellales</taxon>
        <taxon>Rhynchogastremaceae</taxon>
        <taxon>Papiliotrema</taxon>
    </lineage>
</organism>
<keyword evidence="6" id="KW-1185">Reference proteome</keyword>
<dbReference type="PANTHER" id="PTHR36183:SF2">
    <property type="entry name" value="BETA-GLUCURONIDASE C-TERMINAL DOMAIN-CONTAINING PROTEIN"/>
    <property type="match status" value="1"/>
</dbReference>
<keyword evidence="2" id="KW-0472">Membrane</keyword>
<dbReference type="Proteomes" id="UP001182556">
    <property type="component" value="Unassembled WGS sequence"/>
</dbReference>
<keyword evidence="2" id="KW-1133">Transmembrane helix</keyword>
<dbReference type="InterPro" id="IPR052974">
    <property type="entry name" value="GH79_Enzymes"/>
</dbReference>
<feature type="domain" description="Beta-glucuronidase C-terminal" evidence="4">
    <location>
        <begin position="473"/>
        <end position="575"/>
    </location>
</feature>
<protein>
    <recommendedName>
        <fullName evidence="4">Beta-glucuronidase C-terminal domain-containing protein</fullName>
    </recommendedName>
</protein>
<dbReference type="InterPro" id="IPR031728">
    <property type="entry name" value="GlcAase_C"/>
</dbReference>
<accession>A0AAD9FT54</accession>
<evidence type="ECO:0000256" key="2">
    <source>
        <dbReference type="SAM" id="Phobius"/>
    </source>
</evidence>
<dbReference type="InterPro" id="IPR017853">
    <property type="entry name" value="GH"/>
</dbReference>
<keyword evidence="2" id="KW-0812">Transmembrane</keyword>
<dbReference type="EMBL" id="JAODAN010000003">
    <property type="protein sequence ID" value="KAK1925708.1"/>
    <property type="molecule type" value="Genomic_DNA"/>
</dbReference>
<evidence type="ECO:0000256" key="3">
    <source>
        <dbReference type="SAM" id="SignalP"/>
    </source>
</evidence>
<dbReference type="Gene3D" id="2.60.40.1180">
    <property type="entry name" value="Golgi alpha-mannosidase II"/>
    <property type="match status" value="1"/>
</dbReference>
<feature type="transmembrane region" description="Helical" evidence="2">
    <location>
        <begin position="638"/>
        <end position="657"/>
    </location>
</feature>
<evidence type="ECO:0000256" key="1">
    <source>
        <dbReference type="SAM" id="MobiDB-lite"/>
    </source>
</evidence>
<feature type="compositionally biased region" description="Polar residues" evidence="1">
    <location>
        <begin position="612"/>
        <end position="635"/>
    </location>
</feature>
<evidence type="ECO:0000313" key="5">
    <source>
        <dbReference type="EMBL" id="KAK1925708.1"/>
    </source>
</evidence>
<name>A0AAD9FT54_PAPLA</name>
<dbReference type="SUPFAM" id="SSF51445">
    <property type="entry name" value="(Trans)glycosidases"/>
    <property type="match status" value="1"/>
</dbReference>
<gene>
    <name evidence="5" type="ORF">DB88DRAFT_471717</name>
</gene>
<comment type="caution">
    <text evidence="5">The sequence shown here is derived from an EMBL/GenBank/DDBJ whole genome shotgun (WGS) entry which is preliminary data.</text>
</comment>
<evidence type="ECO:0000313" key="6">
    <source>
        <dbReference type="Proteomes" id="UP001182556"/>
    </source>
</evidence>
<feature type="signal peptide" evidence="3">
    <location>
        <begin position="1"/>
        <end position="18"/>
    </location>
</feature>
<reference evidence="5" key="1">
    <citation type="submission" date="2023-02" db="EMBL/GenBank/DDBJ databases">
        <title>Identification and recombinant expression of a fungal hydrolase from Papiliotrema laurentii that hydrolyzes apple cutin and clears colloidal polyester polyurethane.</title>
        <authorList>
            <consortium name="DOE Joint Genome Institute"/>
            <person name="Roman V.A."/>
            <person name="Bojanowski C."/>
            <person name="Crable B.R."/>
            <person name="Wagner D.N."/>
            <person name="Hung C.S."/>
            <person name="Nadeau L.J."/>
            <person name="Schratz L."/>
            <person name="Haridas S."/>
            <person name="Pangilinan J."/>
            <person name="Lipzen A."/>
            <person name="Na H."/>
            <person name="Yan M."/>
            <person name="Ng V."/>
            <person name="Grigoriev I.V."/>
            <person name="Spatafora J.W."/>
            <person name="Barlow D."/>
            <person name="Biffinger J."/>
            <person name="Kelley-Loughnane N."/>
            <person name="Varaljay V.A."/>
            <person name="Crookes-Goodson W.J."/>
        </authorList>
    </citation>
    <scope>NUCLEOTIDE SEQUENCE</scope>
    <source>
        <strain evidence="5">5307AH</strain>
    </source>
</reference>
<dbReference type="Gene3D" id="3.20.20.80">
    <property type="entry name" value="Glycosidases"/>
    <property type="match status" value="1"/>
</dbReference>
<dbReference type="PANTHER" id="PTHR36183">
    <property type="entry name" value="BETA-GLUCURONIDASE"/>
    <property type="match status" value="1"/>
</dbReference>
<sequence length="658" mass="69918">MRCSIFLALLFSPTATLAQLTVYTSRADATTTADDSAPSAAYTGLPAYDPTRLEAPAPPQPPISSYTLSVPGSASSAIEQGLGLSIEHLGNFLGFSIELSVANNVLGKSAGTLKPQFLNYMANIRDRAGAGPIIRVGGNTQDSSTLYVDGLPNGETIEKIKVGQDKYGNAINTPVINFSPDLFYTMSNITSLVGAQWYFGIAFNESDVTQLTHNPPVVAEYAQKILGTSLRGLVVGNEPDLYVRHNHRPEGWGVTNYVDEYNLVTREILDSNVLLNTTAFVGPSLCCGVDGFFLNDVLNAGYLSEENSPHIAHLTVQSYPTNNCQLGGNIINAQDIFADFLNHTSAVSLTSAYANDVATVRDAGKEIMMMEMNSASCGGFAGLSDSFGVAMWMTDWALQMAYYNFSSALMHVGGQNVYYNPFTPPPTTYSSLYQWTTGSVYYPTLVVAEAFGKSGNARIVDLNADQANIYHPAYAIYEGDTPVRLVLFNFISDESGASNLQVNVNLAGAQIAGSVSVRYFSASSVSEQYNITWGGQTMGSSFSSDGRLHGELQTETVQCNDGTCAINVPAPSIALVFLTPEAMTESNAPADVKAFTTTVVGEGSATVDVGSLETSNGKDPNIMGSTSKGNRGNSGQKVTVGAISTVMAAIFASMLILA</sequence>
<dbReference type="InterPro" id="IPR013780">
    <property type="entry name" value="Glyco_hydro_b"/>
</dbReference>
<evidence type="ECO:0000259" key="4">
    <source>
        <dbReference type="Pfam" id="PF16862"/>
    </source>
</evidence>
<feature type="chain" id="PRO_5042135556" description="Beta-glucuronidase C-terminal domain-containing protein" evidence="3">
    <location>
        <begin position="19"/>
        <end position="658"/>
    </location>
</feature>